<gene>
    <name evidence="1" type="primary">g.30245</name>
    <name evidence="1" type="ORF">NPIL_126121</name>
</gene>
<evidence type="ECO:0000313" key="1">
    <source>
        <dbReference type="EMBL" id="GFS75362.1"/>
    </source>
</evidence>
<protein>
    <submittedName>
        <fullName evidence="1">Uncharacterized protein</fullName>
    </submittedName>
</protein>
<comment type="caution">
    <text evidence="1">The sequence shown here is derived from an EMBL/GenBank/DDBJ whole genome shotgun (WGS) entry which is preliminary data.</text>
</comment>
<dbReference type="Proteomes" id="UP000887013">
    <property type="component" value="Unassembled WGS sequence"/>
</dbReference>
<dbReference type="PANTHER" id="PTHR45786:SF74">
    <property type="entry name" value="ATP-DEPENDENT DNA HELICASE"/>
    <property type="match status" value="1"/>
</dbReference>
<dbReference type="EMBL" id="BMAW01096587">
    <property type="protein sequence ID" value="GFS75362.1"/>
    <property type="molecule type" value="Genomic_DNA"/>
</dbReference>
<sequence>MTSFGATKIVHNENCRNFESTFKIQGQVYHQIGSLLPMPDADPKFLQIYLMGDEEQQAAYTTIFSRWKNEKLWKFGNGFAKTITNCYNCSRLFLIDYRTTSMSLSLKPYGEHAGTYNVPTINEVAFVMTGDPTERRDIRIQRRDNTVQIIQYNHRSYDALQYPYIFWEGEDGYHLAIKQRNPITDVVNGTRNSIVDAANQVNKAAGGTAVHLDNIQSGKWESTTIAQSHFYLNSEKKLQLENPCINGMNNLKLQSVDAKIKVLDSRLYRRSRQRRLHRHSTKPEKVNAEEGPVQAIAGGIADVVGDVASGAEGIATEIFNGIKNIANLF</sequence>
<evidence type="ECO:0000313" key="2">
    <source>
        <dbReference type="Proteomes" id="UP000887013"/>
    </source>
</evidence>
<organism evidence="1 2">
    <name type="scientific">Nephila pilipes</name>
    <name type="common">Giant wood spider</name>
    <name type="synonym">Nephila maculata</name>
    <dbReference type="NCBI Taxonomy" id="299642"/>
    <lineage>
        <taxon>Eukaryota</taxon>
        <taxon>Metazoa</taxon>
        <taxon>Ecdysozoa</taxon>
        <taxon>Arthropoda</taxon>
        <taxon>Chelicerata</taxon>
        <taxon>Arachnida</taxon>
        <taxon>Araneae</taxon>
        <taxon>Araneomorphae</taxon>
        <taxon>Entelegynae</taxon>
        <taxon>Araneoidea</taxon>
        <taxon>Nephilidae</taxon>
        <taxon>Nephila</taxon>
    </lineage>
</organism>
<proteinExistence type="predicted"/>
<reference evidence="1" key="1">
    <citation type="submission" date="2020-08" db="EMBL/GenBank/DDBJ databases">
        <title>Multicomponent nature underlies the extraordinary mechanical properties of spider dragline silk.</title>
        <authorList>
            <person name="Kono N."/>
            <person name="Nakamura H."/>
            <person name="Mori M."/>
            <person name="Yoshida Y."/>
            <person name="Ohtoshi R."/>
            <person name="Malay A.D."/>
            <person name="Moran D.A.P."/>
            <person name="Tomita M."/>
            <person name="Numata K."/>
            <person name="Arakawa K."/>
        </authorList>
    </citation>
    <scope>NUCLEOTIDE SEQUENCE</scope>
</reference>
<accession>A0A8X6T3Z3</accession>
<keyword evidence="2" id="KW-1185">Reference proteome</keyword>
<dbReference type="PANTHER" id="PTHR45786">
    <property type="entry name" value="DNA BINDING PROTEIN-LIKE"/>
    <property type="match status" value="1"/>
</dbReference>
<dbReference type="AlphaFoldDB" id="A0A8X6T3Z3"/>
<name>A0A8X6T3Z3_NEPPI</name>
<dbReference type="OrthoDB" id="10051381at2759"/>